<dbReference type="Gene3D" id="3.90.1330.10">
    <property type="entry name" value="Alpha-glucuronidase, C-terminal domain"/>
    <property type="match status" value="1"/>
</dbReference>
<feature type="domain" description="Glycosyl hydrolase family 67 C-terminal" evidence="1">
    <location>
        <begin position="2"/>
        <end position="184"/>
    </location>
</feature>
<dbReference type="VEuPathDB" id="FungiDB:TRICI_000785"/>
<evidence type="ECO:0000313" key="2">
    <source>
        <dbReference type="EMBL" id="KAA8917113.1"/>
    </source>
</evidence>
<dbReference type="Proteomes" id="UP000761534">
    <property type="component" value="Unassembled WGS sequence"/>
</dbReference>
<dbReference type="EMBL" id="SWFS01000066">
    <property type="protein sequence ID" value="KAA8917113.1"/>
    <property type="molecule type" value="Genomic_DNA"/>
</dbReference>
<keyword evidence="3" id="KW-1185">Reference proteome</keyword>
<evidence type="ECO:0000313" key="3">
    <source>
        <dbReference type="Proteomes" id="UP000761534"/>
    </source>
</evidence>
<dbReference type="PANTHER" id="PTHR39207:SF1">
    <property type="entry name" value="ALPHA-GLUCURONIDASE A"/>
    <property type="match status" value="1"/>
</dbReference>
<dbReference type="GO" id="GO:0046559">
    <property type="term" value="F:alpha-glucuronidase activity"/>
    <property type="evidence" value="ECO:0007669"/>
    <property type="project" value="InterPro"/>
</dbReference>
<evidence type="ECO:0000259" key="1">
    <source>
        <dbReference type="Pfam" id="PF07477"/>
    </source>
</evidence>
<dbReference type="Pfam" id="PF07477">
    <property type="entry name" value="Glyco_hydro_67C"/>
    <property type="match status" value="1"/>
</dbReference>
<reference evidence="2" key="1">
    <citation type="journal article" date="2019" name="G3 (Bethesda)">
        <title>Genome Assemblies of Two Rare Opportunistic Yeast Pathogens: Diutina rugosa (syn. Candida rugosa) and Trichomonascus ciferrii (syn. Candida ciferrii).</title>
        <authorList>
            <person name="Mixao V."/>
            <person name="Saus E."/>
            <person name="Hansen A.P."/>
            <person name="Lass-Florl C."/>
            <person name="Gabaldon T."/>
        </authorList>
    </citation>
    <scope>NUCLEOTIDE SEQUENCE</scope>
    <source>
        <strain evidence="2">CBS 4856</strain>
    </source>
</reference>
<organism evidence="2 3">
    <name type="scientific">Trichomonascus ciferrii</name>
    <dbReference type="NCBI Taxonomy" id="44093"/>
    <lineage>
        <taxon>Eukaryota</taxon>
        <taxon>Fungi</taxon>
        <taxon>Dikarya</taxon>
        <taxon>Ascomycota</taxon>
        <taxon>Saccharomycotina</taxon>
        <taxon>Dipodascomycetes</taxon>
        <taxon>Dipodascales</taxon>
        <taxon>Trichomonascaceae</taxon>
        <taxon>Trichomonascus</taxon>
        <taxon>Trichomonascus ciferrii complex</taxon>
    </lineage>
</organism>
<dbReference type="CDD" id="cd02795">
    <property type="entry name" value="CBM6-CBM35-CBM36_like"/>
    <property type="match status" value="1"/>
</dbReference>
<dbReference type="PANTHER" id="PTHR39207">
    <property type="entry name" value="ALPHA-GLUCURONIDASE A"/>
    <property type="match status" value="1"/>
</dbReference>
<comment type="caution">
    <text evidence="2">The sequence shown here is derived from an EMBL/GenBank/DDBJ whole genome shotgun (WGS) entry which is preliminary data.</text>
</comment>
<dbReference type="InterPro" id="IPR011099">
    <property type="entry name" value="Glyco_hydro_67_C"/>
</dbReference>
<name>A0A642VBC0_9ASCO</name>
<gene>
    <name evidence="2" type="ORF">TRICI_000785</name>
</gene>
<dbReference type="InterPro" id="IPR017853">
    <property type="entry name" value="GH"/>
</dbReference>
<dbReference type="SUPFAM" id="SSF51445">
    <property type="entry name" value="(Trans)glycosidases"/>
    <property type="match status" value="1"/>
</dbReference>
<dbReference type="AlphaFoldDB" id="A0A642VBC0"/>
<proteinExistence type="predicted"/>
<sequence>MIDAITTMSMNSWSAYEKYSGNLGIQTLADILYTHFGPNPQSMDNNGWGQWTRSFHETVGMDRTVENGTGYTGQYPPEVAALYEDVTTTPDDLLLWFHHVPYTHRPKSSNKTVIQHFYDSHYEGAEMANEFLTLWESLEGKIDTQRYHETLFRQKYQAGHSIVWRDAINNFYNNISGILDEAGRVGRHPWRIEAEEMHLDGYELYTVSPFEMASNSTAIVTSSNATSGTASIIIPFEDGKYDIAIGYYDLFDGKAQWEATINNKQLGSWTGDNEDHLGHEQSRYLDGHTATRITFRNIKVNNGDELKVKGTPNGIEPAPLDYVAFLPNGIID</sequence>
<dbReference type="GO" id="GO:0005576">
    <property type="term" value="C:extracellular region"/>
    <property type="evidence" value="ECO:0007669"/>
    <property type="project" value="InterPro"/>
</dbReference>
<dbReference type="GO" id="GO:0045493">
    <property type="term" value="P:xylan catabolic process"/>
    <property type="evidence" value="ECO:0007669"/>
    <property type="project" value="InterPro"/>
</dbReference>
<dbReference type="OrthoDB" id="6501611at2759"/>
<protein>
    <recommendedName>
        <fullName evidence="1">Glycosyl hydrolase family 67 C-terminal domain-containing protein</fullName>
    </recommendedName>
</protein>
<accession>A0A642VBC0</accession>
<dbReference type="InterPro" id="IPR037054">
    <property type="entry name" value="A-glucoronidase_C_sf"/>
</dbReference>